<feature type="transmembrane region" description="Helical" evidence="8">
    <location>
        <begin position="213"/>
        <end position="233"/>
    </location>
</feature>
<dbReference type="PANTHER" id="PTHR34975:SF2">
    <property type="entry name" value="SPORE GERMINATION PROTEIN A2"/>
    <property type="match status" value="1"/>
</dbReference>
<dbReference type="AlphaFoldDB" id="A0A7H1VKR2"/>
<reference evidence="9 10" key="1">
    <citation type="submission" date="2020-09" db="EMBL/GenBank/DDBJ databases">
        <title>Characterization and genome sequencing of Ruminiclostridium sp. nov. MA18.</title>
        <authorList>
            <person name="Rettenmaier R."/>
            <person name="Kowollik M.-L."/>
            <person name="Liebl W."/>
            <person name="Zverlov V."/>
        </authorList>
    </citation>
    <scope>NUCLEOTIDE SEQUENCE [LARGE SCALE GENOMIC DNA]</scope>
    <source>
        <strain evidence="9 10">MA18</strain>
    </source>
</reference>
<feature type="transmembrane region" description="Helical" evidence="8">
    <location>
        <begin position="270"/>
        <end position="295"/>
    </location>
</feature>
<dbReference type="GO" id="GO:0009847">
    <property type="term" value="P:spore germination"/>
    <property type="evidence" value="ECO:0007669"/>
    <property type="project" value="InterPro"/>
</dbReference>
<dbReference type="EMBL" id="CP061336">
    <property type="protein sequence ID" value="QNU65974.1"/>
    <property type="molecule type" value="Genomic_DNA"/>
</dbReference>
<keyword evidence="3" id="KW-0813">Transport</keyword>
<comment type="subcellular location">
    <subcellularLocation>
        <location evidence="1">Membrane</location>
        <topology evidence="1">Multi-pass membrane protein</topology>
    </subcellularLocation>
</comment>
<feature type="transmembrane region" description="Helical" evidence="8">
    <location>
        <begin position="172"/>
        <end position="201"/>
    </location>
</feature>
<evidence type="ECO:0000256" key="3">
    <source>
        <dbReference type="ARBA" id="ARBA00022448"/>
    </source>
</evidence>
<feature type="transmembrane region" description="Helical" evidence="8">
    <location>
        <begin position="245"/>
        <end position="264"/>
    </location>
</feature>
<evidence type="ECO:0000256" key="1">
    <source>
        <dbReference type="ARBA" id="ARBA00004141"/>
    </source>
</evidence>
<protein>
    <submittedName>
        <fullName evidence="9">Endospore germination permease</fullName>
    </submittedName>
</protein>
<feature type="transmembrane region" description="Helical" evidence="8">
    <location>
        <begin position="333"/>
        <end position="352"/>
    </location>
</feature>
<feature type="transmembrane region" description="Helical" evidence="8">
    <location>
        <begin position="140"/>
        <end position="160"/>
    </location>
</feature>
<evidence type="ECO:0000256" key="4">
    <source>
        <dbReference type="ARBA" id="ARBA00022544"/>
    </source>
</evidence>
<organism evidence="9 10">
    <name type="scientific">Ruminiclostridium herbifermentans</name>
    <dbReference type="NCBI Taxonomy" id="2488810"/>
    <lineage>
        <taxon>Bacteria</taxon>
        <taxon>Bacillati</taxon>
        <taxon>Bacillota</taxon>
        <taxon>Clostridia</taxon>
        <taxon>Eubacteriales</taxon>
        <taxon>Oscillospiraceae</taxon>
        <taxon>Ruminiclostridium</taxon>
    </lineage>
</organism>
<comment type="similarity">
    <text evidence="2">Belongs to the amino acid-polyamine-organocation (APC) superfamily. Spore germination protein (SGP) (TC 2.A.3.9) family.</text>
</comment>
<dbReference type="Pfam" id="PF03845">
    <property type="entry name" value="Spore_permease"/>
    <property type="match status" value="1"/>
</dbReference>
<proteinExistence type="inferred from homology"/>
<evidence type="ECO:0000313" key="9">
    <source>
        <dbReference type="EMBL" id="QNU65974.1"/>
    </source>
</evidence>
<keyword evidence="6 8" id="KW-1133">Transmembrane helix</keyword>
<dbReference type="RefSeq" id="WP_171003516.1">
    <property type="nucleotide sequence ID" value="NZ_CP061336.1"/>
</dbReference>
<dbReference type="NCBIfam" id="TIGR00912">
    <property type="entry name" value="2A0309"/>
    <property type="match status" value="1"/>
</dbReference>
<feature type="transmembrane region" description="Helical" evidence="8">
    <location>
        <begin position="302"/>
        <end position="321"/>
    </location>
</feature>
<evidence type="ECO:0000313" key="10">
    <source>
        <dbReference type="Proteomes" id="UP000306409"/>
    </source>
</evidence>
<dbReference type="GO" id="GO:0016020">
    <property type="term" value="C:membrane"/>
    <property type="evidence" value="ECO:0007669"/>
    <property type="project" value="UniProtKB-SubCell"/>
</dbReference>
<dbReference type="PANTHER" id="PTHR34975">
    <property type="entry name" value="SPORE GERMINATION PROTEIN A2"/>
    <property type="match status" value="1"/>
</dbReference>
<accession>A0A7H1VKR2</accession>
<sequence>MKKEIIPIRQGIYIIIMFFTGSFVLVGTNIQAKQDVWLSVILTTIVSIPILFVYSKLLTTFPGKNIHEIFVEVFGKIAGRIISLLFIWYTFHLGSLVIRNYSEYVNIVAFPETPQTVSVFLIGLLCIWMSKAGVEVLGRWASFTAPFILAILVVAICLSLTNADYENIKPILYNGISPVISTSVSFLSFPFLEVVIYTAIFNTLNDNKKTFKVFFISAIIGSIILLLVLMRNILVLGSNIINDTFFPAILAVEVINIGVFIQRIEVVVSIVFILGAYVRISSCLLATSVGVATVLDIDNKNYLIAPLGFLMMCISILVYNSTMEMFEWLRKYYTYYAFPFQIGLPVITLIVAKIKMKFQKNKQKEGIKISEPQTQ</sequence>
<evidence type="ECO:0000256" key="5">
    <source>
        <dbReference type="ARBA" id="ARBA00022692"/>
    </source>
</evidence>
<dbReference type="KEGG" id="rher:EHE19_013905"/>
<keyword evidence="10" id="KW-1185">Reference proteome</keyword>
<feature type="transmembrane region" description="Helical" evidence="8">
    <location>
        <begin position="12"/>
        <end position="30"/>
    </location>
</feature>
<gene>
    <name evidence="9" type="ORF">EHE19_013905</name>
</gene>
<dbReference type="Proteomes" id="UP000306409">
    <property type="component" value="Chromosome"/>
</dbReference>
<name>A0A7H1VKR2_9FIRM</name>
<evidence type="ECO:0000256" key="8">
    <source>
        <dbReference type="SAM" id="Phobius"/>
    </source>
</evidence>
<feature type="transmembrane region" description="Helical" evidence="8">
    <location>
        <begin position="36"/>
        <end position="57"/>
    </location>
</feature>
<keyword evidence="7 8" id="KW-0472">Membrane</keyword>
<keyword evidence="5 8" id="KW-0812">Transmembrane</keyword>
<keyword evidence="4" id="KW-0309">Germination</keyword>
<dbReference type="Gene3D" id="1.20.1740.10">
    <property type="entry name" value="Amino acid/polyamine transporter I"/>
    <property type="match status" value="1"/>
</dbReference>
<evidence type="ECO:0000256" key="2">
    <source>
        <dbReference type="ARBA" id="ARBA00007998"/>
    </source>
</evidence>
<dbReference type="InterPro" id="IPR004761">
    <property type="entry name" value="Spore_GerAB"/>
</dbReference>
<evidence type="ECO:0000256" key="6">
    <source>
        <dbReference type="ARBA" id="ARBA00022989"/>
    </source>
</evidence>
<evidence type="ECO:0000256" key="7">
    <source>
        <dbReference type="ARBA" id="ARBA00023136"/>
    </source>
</evidence>
<feature type="transmembrane region" description="Helical" evidence="8">
    <location>
        <begin position="69"/>
        <end position="91"/>
    </location>
</feature>